<dbReference type="InterPro" id="IPR008183">
    <property type="entry name" value="Aldose_1/G6P_1-epimerase"/>
</dbReference>
<evidence type="ECO:0000313" key="2">
    <source>
        <dbReference type="Proteomes" id="UP000218418"/>
    </source>
</evidence>
<dbReference type="InterPro" id="IPR011013">
    <property type="entry name" value="Gal_mutarotase_sf_dom"/>
</dbReference>
<keyword evidence="2" id="KW-1185">Reference proteome</keyword>
<dbReference type="AlphaFoldDB" id="A0A1Z4LZ27"/>
<dbReference type="Pfam" id="PF01263">
    <property type="entry name" value="Aldose_epim"/>
    <property type="match status" value="1"/>
</dbReference>
<dbReference type="PANTHER" id="PTHR11122:SF13">
    <property type="entry name" value="GLUCOSE-6-PHOSPHATE 1-EPIMERASE"/>
    <property type="match status" value="1"/>
</dbReference>
<dbReference type="GO" id="GO:0005975">
    <property type="term" value="P:carbohydrate metabolic process"/>
    <property type="evidence" value="ECO:0007669"/>
    <property type="project" value="InterPro"/>
</dbReference>
<sequence>MFSINVEQRQYETYILADEKAKSELEVLPKRGGIATKWRIDGKEVFYLDEERLKNPDMSIRGGNPILFPICGNLVDDTYTLNGKQFTLKQHGFGRNLPWEVGEEVTVDNVSLKLHLNSNEETKAVYPFDFQVTFTYQLHGNTLTVLQEFKNQSSEPMPFSVGFHPYFLTHDKNQLEIDIPSTEFQNKGSKEIHPFNGSFDFSQDEIDVAFNKLSAKSSSVTDKSRNLKITLEYDDNFSTLVFWTVKGKDFYCLEPWSAPRNAMNTQEHLTVLNPGATHSTMIRLTANFFD</sequence>
<proteinExistence type="predicted"/>
<dbReference type="SUPFAM" id="SSF74650">
    <property type="entry name" value="Galactose mutarotase-like"/>
    <property type="match status" value="1"/>
</dbReference>
<evidence type="ECO:0000313" key="1">
    <source>
        <dbReference type="EMBL" id="BAY86464.1"/>
    </source>
</evidence>
<organism evidence="1 2">
    <name type="scientific">Calothrix parasitica NIES-267</name>
    <dbReference type="NCBI Taxonomy" id="1973488"/>
    <lineage>
        <taxon>Bacteria</taxon>
        <taxon>Bacillati</taxon>
        <taxon>Cyanobacteriota</taxon>
        <taxon>Cyanophyceae</taxon>
        <taxon>Nostocales</taxon>
        <taxon>Calotrichaceae</taxon>
        <taxon>Calothrix</taxon>
    </lineage>
</organism>
<dbReference type="InterPro" id="IPR014718">
    <property type="entry name" value="GH-type_carb-bd"/>
</dbReference>
<reference evidence="1 2" key="1">
    <citation type="submission" date="2017-06" db="EMBL/GenBank/DDBJ databases">
        <title>Genome sequencing of cyanobaciteial culture collection at National Institute for Environmental Studies (NIES).</title>
        <authorList>
            <person name="Hirose Y."/>
            <person name="Shimura Y."/>
            <person name="Fujisawa T."/>
            <person name="Nakamura Y."/>
            <person name="Kawachi M."/>
        </authorList>
    </citation>
    <scope>NUCLEOTIDE SEQUENCE [LARGE SCALE GENOMIC DNA]</scope>
    <source>
        <strain evidence="1 2">NIES-267</strain>
    </source>
</reference>
<dbReference type="EMBL" id="AP018227">
    <property type="protein sequence ID" value="BAY86464.1"/>
    <property type="molecule type" value="Genomic_DNA"/>
</dbReference>
<dbReference type="PANTHER" id="PTHR11122">
    <property type="entry name" value="APOSPORY-ASSOCIATED PROTEIN C-RELATED"/>
    <property type="match status" value="1"/>
</dbReference>
<dbReference type="OrthoDB" id="9795355at2"/>
<accession>A0A1Z4LZ27</accession>
<dbReference type="GO" id="GO:0030246">
    <property type="term" value="F:carbohydrate binding"/>
    <property type="evidence" value="ECO:0007669"/>
    <property type="project" value="InterPro"/>
</dbReference>
<gene>
    <name evidence="1" type="ORF">NIES267_59730</name>
</gene>
<dbReference type="Gene3D" id="2.70.98.10">
    <property type="match status" value="1"/>
</dbReference>
<protein>
    <submittedName>
        <fullName evidence="1">Aldose 1-epimerase</fullName>
    </submittedName>
</protein>
<dbReference type="Proteomes" id="UP000218418">
    <property type="component" value="Chromosome"/>
</dbReference>
<dbReference type="GO" id="GO:0016853">
    <property type="term" value="F:isomerase activity"/>
    <property type="evidence" value="ECO:0007669"/>
    <property type="project" value="InterPro"/>
</dbReference>
<name>A0A1Z4LZ27_9CYAN</name>
<dbReference type="CDD" id="cd09025">
    <property type="entry name" value="Aldose_epim_Slr1438"/>
    <property type="match status" value="1"/>
</dbReference>